<feature type="region of interest" description="Disordered" evidence="14">
    <location>
        <begin position="145"/>
        <end position="186"/>
    </location>
</feature>
<dbReference type="GO" id="GO:0005886">
    <property type="term" value="C:plasma membrane"/>
    <property type="evidence" value="ECO:0007669"/>
    <property type="project" value="UniProtKB-SubCell"/>
</dbReference>
<dbReference type="RefSeq" id="WP_141352947.1">
    <property type="nucleotide sequence ID" value="NZ_BJNV01000046.1"/>
</dbReference>
<evidence type="ECO:0000259" key="16">
    <source>
        <dbReference type="SMART" id="SM00962"/>
    </source>
</evidence>
<comment type="caution">
    <text evidence="17">The sequence shown here is derived from an EMBL/GenBank/DDBJ whole genome shotgun (WGS) entry which is preliminary data.</text>
</comment>
<feature type="compositionally biased region" description="Pro residues" evidence="14">
    <location>
        <begin position="72"/>
        <end position="84"/>
    </location>
</feature>
<keyword evidence="6" id="KW-0547">Nucleotide-binding</keyword>
<evidence type="ECO:0000256" key="14">
    <source>
        <dbReference type="SAM" id="MobiDB-lite"/>
    </source>
</evidence>
<dbReference type="Proteomes" id="UP000318422">
    <property type="component" value="Unassembled WGS sequence"/>
</dbReference>
<evidence type="ECO:0000256" key="1">
    <source>
        <dbReference type="ARBA" id="ARBA00004413"/>
    </source>
</evidence>
<feature type="domain" description="SRP54-type proteins GTP-binding" evidence="16">
    <location>
        <begin position="288"/>
        <end position="479"/>
    </location>
</feature>
<feature type="region of interest" description="Disordered" evidence="14">
    <location>
        <begin position="102"/>
        <end position="131"/>
    </location>
</feature>
<keyword evidence="5" id="KW-1003">Cell membrane</keyword>
<dbReference type="FunFam" id="3.40.50.300:FF:000695">
    <property type="entry name" value="Flagellar biosynthesis regulator FlhF"/>
    <property type="match status" value="1"/>
</dbReference>
<evidence type="ECO:0000256" key="13">
    <source>
        <dbReference type="NCBIfam" id="TIGR03499"/>
    </source>
</evidence>
<dbReference type="CDD" id="cd17873">
    <property type="entry name" value="FlhF"/>
    <property type="match status" value="1"/>
</dbReference>
<keyword evidence="10" id="KW-0472">Membrane</keyword>
<evidence type="ECO:0000256" key="4">
    <source>
        <dbReference type="ARBA" id="ARBA00022448"/>
    </source>
</evidence>
<dbReference type="SUPFAM" id="SSF52540">
    <property type="entry name" value="P-loop containing nucleoside triphosphate hydrolases"/>
    <property type="match status" value="1"/>
</dbReference>
<dbReference type="Gene3D" id="3.40.50.300">
    <property type="entry name" value="P-loop containing nucleotide triphosphate hydrolases"/>
    <property type="match status" value="1"/>
</dbReference>
<feature type="compositionally biased region" description="Low complexity" evidence="14">
    <location>
        <begin position="159"/>
        <end position="181"/>
    </location>
</feature>
<dbReference type="GO" id="GO:0005047">
    <property type="term" value="F:signal recognition particle binding"/>
    <property type="evidence" value="ECO:0007669"/>
    <property type="project" value="TreeGrafter"/>
</dbReference>
<dbReference type="Gene3D" id="1.20.120.1380">
    <property type="entry name" value="Flagellar FlhF biosynthesis protein, N domain"/>
    <property type="match status" value="1"/>
</dbReference>
<dbReference type="SMART" id="SM00962">
    <property type="entry name" value="SRP54"/>
    <property type="match status" value="1"/>
</dbReference>
<evidence type="ECO:0000256" key="3">
    <source>
        <dbReference type="ARBA" id="ARBA00014919"/>
    </source>
</evidence>
<evidence type="ECO:0000256" key="11">
    <source>
        <dbReference type="ARBA" id="ARBA00023225"/>
    </source>
</evidence>
<feature type="domain" description="AAA+ ATPase" evidence="15">
    <location>
        <begin position="287"/>
        <end position="429"/>
    </location>
</feature>
<dbReference type="InterPro" id="IPR047040">
    <property type="entry name" value="FlhF__GTPase_dom"/>
</dbReference>
<dbReference type="NCBIfam" id="TIGR03499">
    <property type="entry name" value="FlhF"/>
    <property type="match status" value="1"/>
</dbReference>
<dbReference type="GO" id="GO:0015031">
    <property type="term" value="P:protein transport"/>
    <property type="evidence" value="ECO:0007669"/>
    <property type="project" value="UniProtKB-KW"/>
</dbReference>
<comment type="function">
    <text evidence="12">Necessary for flagellar biosynthesis. May be involved in translocation of the flagellum.</text>
</comment>
<dbReference type="GO" id="GO:0006614">
    <property type="term" value="P:SRP-dependent cotranslational protein targeting to membrane"/>
    <property type="evidence" value="ECO:0007669"/>
    <property type="project" value="UniProtKB-UniRule"/>
</dbReference>
<dbReference type="GO" id="GO:0005525">
    <property type="term" value="F:GTP binding"/>
    <property type="evidence" value="ECO:0007669"/>
    <property type="project" value="UniProtKB-UniRule"/>
</dbReference>
<sequence>MNVKRYFAKTAREALRMLKDELGPDAVVLSNRAANGGVEILALPAGDVASLQRARSQAQAQAQAAAVAAAAPKPPMPAPAPRPAPAADFFDDDFRVSLSRAATQRAPVPPAPQPAPRPAPARAPEMQPFNPPRVELSREVFNAASAQVRRPPVEPAAPPAARSPLRSEAPRQPEAPQRQRPTGVEEEARIRALESANSHMASELAAIRGMIERQLAGFAWGEMSRSSPGRTRLIGDLLEAGFSASLARELAEEVPEEESPENAHRLLHRALSGRFRSMGGEDDIVDRGGVFALVGPTGVGKTTTTAKLAARCVVRHGADKLALITTDSYRIGAHEQLRIYGRILGVPVYVVRDATELRETLVSLRDKFMVLIDTMGMSQRDKMVAEQSAMLTGAGKLSRLLLLNATCRGDTLDDVIKAYGGDDLAGVILSKMDEAMSLAPVVDVAIRHQLDVFYVANGQRVPEDLHLPDREALIDQALRELPAASPFRLDALEAGLIMASAGQTEVAHARGGL</sequence>
<evidence type="ECO:0000256" key="2">
    <source>
        <dbReference type="ARBA" id="ARBA00008531"/>
    </source>
</evidence>
<evidence type="ECO:0000256" key="5">
    <source>
        <dbReference type="ARBA" id="ARBA00022475"/>
    </source>
</evidence>
<protein>
    <recommendedName>
        <fullName evidence="3 13">Flagellar biosynthesis protein FlhF</fullName>
    </recommendedName>
</protein>
<dbReference type="GO" id="GO:0003924">
    <property type="term" value="F:GTPase activity"/>
    <property type="evidence" value="ECO:0007669"/>
    <property type="project" value="UniProtKB-UniRule"/>
</dbReference>
<dbReference type="OrthoDB" id="9778554at2"/>
<evidence type="ECO:0000256" key="12">
    <source>
        <dbReference type="ARBA" id="ARBA00025337"/>
    </source>
</evidence>
<keyword evidence="11" id="KW-1006">Bacterial flagellum protein export</keyword>
<evidence type="ECO:0000313" key="18">
    <source>
        <dbReference type="Proteomes" id="UP000318422"/>
    </source>
</evidence>
<dbReference type="AlphaFoldDB" id="A0A4Y4D156"/>
<dbReference type="PANTHER" id="PTHR43134:SF3">
    <property type="entry name" value="FLAGELLAR BIOSYNTHESIS PROTEIN FLHF"/>
    <property type="match status" value="1"/>
</dbReference>
<dbReference type="InterPro" id="IPR000897">
    <property type="entry name" value="SRP54_GTPase_dom"/>
</dbReference>
<feature type="region of interest" description="Disordered" evidence="14">
    <location>
        <begin position="69"/>
        <end position="89"/>
    </location>
</feature>
<reference evidence="17 18" key="1">
    <citation type="submission" date="2019-06" db="EMBL/GenBank/DDBJ databases">
        <title>Whole genome shotgun sequence of Zoogloea ramigera NBRC 15342.</title>
        <authorList>
            <person name="Hosoyama A."/>
            <person name="Uohara A."/>
            <person name="Ohji S."/>
            <person name="Ichikawa N."/>
        </authorList>
    </citation>
    <scope>NUCLEOTIDE SEQUENCE [LARGE SCALE GENOMIC DNA]</scope>
    <source>
        <strain evidence="17 18">NBRC 15342</strain>
    </source>
</reference>
<evidence type="ECO:0000256" key="6">
    <source>
        <dbReference type="ARBA" id="ARBA00022741"/>
    </source>
</evidence>
<accession>A0A4Y4D156</accession>
<comment type="similarity">
    <text evidence="2">Belongs to the GTP-binding SRP family.</text>
</comment>
<feature type="compositionally biased region" description="Pro residues" evidence="14">
    <location>
        <begin position="107"/>
        <end position="121"/>
    </location>
</feature>
<evidence type="ECO:0000256" key="10">
    <source>
        <dbReference type="ARBA" id="ARBA00023136"/>
    </source>
</evidence>
<dbReference type="EMBL" id="BJNV01000046">
    <property type="protein sequence ID" value="GEC96540.1"/>
    <property type="molecule type" value="Genomic_DNA"/>
</dbReference>
<keyword evidence="8" id="KW-0653">Protein transport</keyword>
<dbReference type="InterPro" id="IPR003593">
    <property type="entry name" value="AAA+_ATPase"/>
</dbReference>
<keyword evidence="9" id="KW-0342">GTP-binding</keyword>
<dbReference type="InterPro" id="IPR020006">
    <property type="entry name" value="FlhF"/>
</dbReference>
<dbReference type="InterPro" id="IPR027417">
    <property type="entry name" value="P-loop_NTPase"/>
</dbReference>
<dbReference type="SMART" id="SM00382">
    <property type="entry name" value="AAA"/>
    <property type="match status" value="1"/>
</dbReference>
<dbReference type="GO" id="GO:0044781">
    <property type="term" value="P:bacterial-type flagellum organization"/>
    <property type="evidence" value="ECO:0007669"/>
    <property type="project" value="UniProtKB-UniRule"/>
</dbReference>
<organism evidence="17 18">
    <name type="scientific">Zoogloea ramigera</name>
    <dbReference type="NCBI Taxonomy" id="350"/>
    <lineage>
        <taxon>Bacteria</taxon>
        <taxon>Pseudomonadati</taxon>
        <taxon>Pseudomonadota</taxon>
        <taxon>Betaproteobacteria</taxon>
        <taxon>Rhodocyclales</taxon>
        <taxon>Zoogloeaceae</taxon>
        <taxon>Zoogloea</taxon>
    </lineage>
</organism>
<evidence type="ECO:0000256" key="8">
    <source>
        <dbReference type="ARBA" id="ARBA00022927"/>
    </source>
</evidence>
<comment type="subcellular location">
    <subcellularLocation>
        <location evidence="1">Cell membrane</location>
        <topology evidence="1">Peripheral membrane protein</topology>
        <orientation evidence="1">Cytoplasmic side</orientation>
    </subcellularLocation>
</comment>
<evidence type="ECO:0000313" key="17">
    <source>
        <dbReference type="EMBL" id="GEC96540.1"/>
    </source>
</evidence>
<dbReference type="PANTHER" id="PTHR43134">
    <property type="entry name" value="SIGNAL RECOGNITION PARTICLE RECEPTOR SUBUNIT ALPHA"/>
    <property type="match status" value="1"/>
</dbReference>
<dbReference type="Pfam" id="PF00448">
    <property type="entry name" value="SRP54"/>
    <property type="match status" value="1"/>
</dbReference>
<name>A0A4Y4D156_ZOORA</name>
<evidence type="ECO:0000256" key="7">
    <source>
        <dbReference type="ARBA" id="ARBA00022795"/>
    </source>
</evidence>
<evidence type="ECO:0000259" key="15">
    <source>
        <dbReference type="SMART" id="SM00382"/>
    </source>
</evidence>
<keyword evidence="7" id="KW-1005">Bacterial flagellum biogenesis</keyword>
<keyword evidence="18" id="KW-1185">Reference proteome</keyword>
<proteinExistence type="inferred from homology"/>
<evidence type="ECO:0000256" key="9">
    <source>
        <dbReference type="ARBA" id="ARBA00023134"/>
    </source>
</evidence>
<keyword evidence="4" id="KW-0813">Transport</keyword>
<gene>
    <name evidence="17" type="ORF">ZRA01_26130</name>
</gene>